<evidence type="ECO:0000313" key="2">
    <source>
        <dbReference type="EMBL" id="KIN02312.1"/>
    </source>
</evidence>
<dbReference type="HOGENOM" id="CLU_028539_0_1_1"/>
<sequence>MFERLDMTTEECSAVFPGLTKEIETAVARGPFELQKKSGHATGMVQGRIKDGKLYVISVDRHPVKAMKWKQERNAVLQQIHRALVTSPEPIPDMAFAFSVIDSPRLDAWSFSRSNHPDIAGENYWIKPVWRGTAWCNSVRNTLLRPMLLERSKDKEWADIETLKWESGGEKAENAIPIEEFCRYKYIIYTEGITYSGRLPFHQACESIILTPPLTYFLHTTHLVRPLHSRTLPLSTKSTYNTITADRWPSYAASEANMIFVAPDWADLEETIEYLRANSDVAKGIARRQRELVTEMGYLSPAAEACYWRALMRGWASVVRTEEVKGWEEEGVRFETFVLRGEVGWE</sequence>
<dbReference type="OrthoDB" id="202415at2759"/>
<dbReference type="AlphaFoldDB" id="A0A0C3HIY3"/>
<dbReference type="EMBL" id="KN832875">
    <property type="protein sequence ID" value="KIN02312.1"/>
    <property type="molecule type" value="Genomic_DNA"/>
</dbReference>
<proteinExistence type="predicted"/>
<feature type="domain" description="Glycosyl transferase CAP10" evidence="1">
    <location>
        <begin position="90"/>
        <end position="322"/>
    </location>
</feature>
<reference evidence="3" key="2">
    <citation type="submission" date="2015-01" db="EMBL/GenBank/DDBJ databases">
        <title>Evolutionary Origins and Diversification of the Mycorrhizal Mutualists.</title>
        <authorList>
            <consortium name="DOE Joint Genome Institute"/>
            <consortium name="Mycorrhizal Genomics Consortium"/>
            <person name="Kohler A."/>
            <person name="Kuo A."/>
            <person name="Nagy L.G."/>
            <person name="Floudas D."/>
            <person name="Copeland A."/>
            <person name="Barry K.W."/>
            <person name="Cichocki N."/>
            <person name="Veneault-Fourrey C."/>
            <person name="LaButti K."/>
            <person name="Lindquist E.A."/>
            <person name="Lipzen A."/>
            <person name="Lundell T."/>
            <person name="Morin E."/>
            <person name="Murat C."/>
            <person name="Riley R."/>
            <person name="Ohm R."/>
            <person name="Sun H."/>
            <person name="Tunlid A."/>
            <person name="Henrissat B."/>
            <person name="Grigoriev I.V."/>
            <person name="Hibbett D.S."/>
            <person name="Martin F."/>
        </authorList>
    </citation>
    <scope>NUCLEOTIDE SEQUENCE [LARGE SCALE GENOMIC DNA]</scope>
    <source>
        <strain evidence="3">Zn</strain>
    </source>
</reference>
<evidence type="ECO:0000259" key="1">
    <source>
        <dbReference type="SMART" id="SM00672"/>
    </source>
</evidence>
<dbReference type="InterPro" id="IPR006598">
    <property type="entry name" value="CAP10"/>
</dbReference>
<reference evidence="2 3" key="1">
    <citation type="submission" date="2014-04" db="EMBL/GenBank/DDBJ databases">
        <authorList>
            <consortium name="DOE Joint Genome Institute"/>
            <person name="Kuo A."/>
            <person name="Martino E."/>
            <person name="Perotto S."/>
            <person name="Kohler A."/>
            <person name="Nagy L.G."/>
            <person name="Floudas D."/>
            <person name="Copeland A."/>
            <person name="Barry K.W."/>
            <person name="Cichocki N."/>
            <person name="Veneault-Fourrey C."/>
            <person name="LaButti K."/>
            <person name="Lindquist E.A."/>
            <person name="Lipzen A."/>
            <person name="Lundell T."/>
            <person name="Morin E."/>
            <person name="Murat C."/>
            <person name="Sun H."/>
            <person name="Tunlid A."/>
            <person name="Henrissat B."/>
            <person name="Grigoriev I.V."/>
            <person name="Hibbett D.S."/>
            <person name="Martin F."/>
            <person name="Nordberg H.P."/>
            <person name="Cantor M.N."/>
            <person name="Hua S.X."/>
        </authorList>
    </citation>
    <scope>NUCLEOTIDE SEQUENCE [LARGE SCALE GENOMIC DNA]</scope>
    <source>
        <strain evidence="2 3">Zn</strain>
    </source>
</reference>
<dbReference type="Pfam" id="PF05686">
    <property type="entry name" value="Glyco_transf_90"/>
    <property type="match status" value="1"/>
</dbReference>
<gene>
    <name evidence="2" type="ORF">OIDMADRAFT_103471</name>
</gene>
<accession>A0A0C3HIY3</accession>
<protein>
    <recommendedName>
        <fullName evidence="1">Glycosyl transferase CAP10 domain-containing protein</fullName>
    </recommendedName>
</protein>
<dbReference type="InParanoid" id="A0A0C3HIY3"/>
<keyword evidence="3" id="KW-1185">Reference proteome</keyword>
<dbReference type="PANTHER" id="PTHR12203:SF63">
    <property type="entry name" value="GLYCOSYL TRANSFERASE CAP10 DOMAIN-CONTAINING PROTEIN"/>
    <property type="match status" value="1"/>
</dbReference>
<dbReference type="PANTHER" id="PTHR12203">
    <property type="entry name" value="KDEL LYS-ASP-GLU-LEU CONTAINING - RELATED"/>
    <property type="match status" value="1"/>
</dbReference>
<organism evidence="2 3">
    <name type="scientific">Oidiodendron maius (strain Zn)</name>
    <dbReference type="NCBI Taxonomy" id="913774"/>
    <lineage>
        <taxon>Eukaryota</taxon>
        <taxon>Fungi</taxon>
        <taxon>Dikarya</taxon>
        <taxon>Ascomycota</taxon>
        <taxon>Pezizomycotina</taxon>
        <taxon>Leotiomycetes</taxon>
        <taxon>Leotiomycetes incertae sedis</taxon>
        <taxon>Myxotrichaceae</taxon>
        <taxon>Oidiodendron</taxon>
    </lineage>
</organism>
<dbReference type="SMART" id="SM00672">
    <property type="entry name" value="CAP10"/>
    <property type="match status" value="1"/>
</dbReference>
<name>A0A0C3HIY3_OIDMZ</name>
<dbReference type="InterPro" id="IPR051091">
    <property type="entry name" value="O-Glucosyltr/Glycosyltrsf_90"/>
</dbReference>
<dbReference type="Proteomes" id="UP000054321">
    <property type="component" value="Unassembled WGS sequence"/>
</dbReference>
<evidence type="ECO:0000313" key="3">
    <source>
        <dbReference type="Proteomes" id="UP000054321"/>
    </source>
</evidence>